<reference evidence="4" key="2">
    <citation type="submission" date="2020-04" db="EMBL/GenBank/DDBJ databases">
        <authorList>
            <consortium name="NCBI Genome Project"/>
        </authorList>
    </citation>
    <scope>NUCLEOTIDE SEQUENCE</scope>
    <source>
        <strain evidence="4">CBS 304.34</strain>
    </source>
</reference>
<evidence type="ECO:0000313" key="3">
    <source>
        <dbReference type="Proteomes" id="UP000504636"/>
    </source>
</evidence>
<organism evidence="2">
    <name type="scientific">Mytilinidion resinicola</name>
    <dbReference type="NCBI Taxonomy" id="574789"/>
    <lineage>
        <taxon>Eukaryota</taxon>
        <taxon>Fungi</taxon>
        <taxon>Dikarya</taxon>
        <taxon>Ascomycota</taxon>
        <taxon>Pezizomycotina</taxon>
        <taxon>Dothideomycetes</taxon>
        <taxon>Pleosporomycetidae</taxon>
        <taxon>Mytilinidiales</taxon>
        <taxon>Mytilinidiaceae</taxon>
        <taxon>Mytilinidion</taxon>
    </lineage>
</organism>
<dbReference type="Proteomes" id="UP000504636">
    <property type="component" value="Unplaced"/>
</dbReference>
<dbReference type="EMBL" id="MU003693">
    <property type="protein sequence ID" value="KAF2816466.1"/>
    <property type="molecule type" value="Genomic_DNA"/>
</dbReference>
<reference evidence="4" key="3">
    <citation type="submission" date="2025-04" db="UniProtKB">
        <authorList>
            <consortium name="RefSeq"/>
        </authorList>
    </citation>
    <scope>IDENTIFICATION</scope>
    <source>
        <strain evidence="4">CBS 304.34</strain>
    </source>
</reference>
<name>A0A6A6Z5T4_9PEZI</name>
<evidence type="ECO:0000313" key="4">
    <source>
        <dbReference type="RefSeq" id="XP_033583430.1"/>
    </source>
</evidence>
<dbReference type="AlphaFoldDB" id="A0A6A6Z5T4"/>
<protein>
    <submittedName>
        <fullName evidence="2 4">Uncharacterized protein</fullName>
    </submittedName>
</protein>
<evidence type="ECO:0000256" key="1">
    <source>
        <dbReference type="SAM" id="MobiDB-lite"/>
    </source>
</evidence>
<dbReference type="OrthoDB" id="5423564at2759"/>
<feature type="region of interest" description="Disordered" evidence="1">
    <location>
        <begin position="117"/>
        <end position="142"/>
    </location>
</feature>
<dbReference type="RefSeq" id="XP_033583430.1">
    <property type="nucleotide sequence ID" value="XM_033718891.1"/>
</dbReference>
<accession>A0A6A6Z5T4</accession>
<reference evidence="2 4" key="1">
    <citation type="journal article" date="2020" name="Stud. Mycol.">
        <title>101 Dothideomycetes genomes: a test case for predicting lifestyles and emergence of pathogens.</title>
        <authorList>
            <person name="Haridas S."/>
            <person name="Albert R."/>
            <person name="Binder M."/>
            <person name="Bloem J."/>
            <person name="Labutti K."/>
            <person name="Salamov A."/>
            <person name="Andreopoulos B."/>
            <person name="Baker S."/>
            <person name="Barry K."/>
            <person name="Bills G."/>
            <person name="Bluhm B."/>
            <person name="Cannon C."/>
            <person name="Castanera R."/>
            <person name="Culley D."/>
            <person name="Daum C."/>
            <person name="Ezra D."/>
            <person name="Gonzalez J."/>
            <person name="Henrissat B."/>
            <person name="Kuo A."/>
            <person name="Liang C."/>
            <person name="Lipzen A."/>
            <person name="Lutzoni F."/>
            <person name="Magnuson J."/>
            <person name="Mondo S."/>
            <person name="Nolan M."/>
            <person name="Ohm R."/>
            <person name="Pangilinan J."/>
            <person name="Park H.-J."/>
            <person name="Ramirez L."/>
            <person name="Alfaro M."/>
            <person name="Sun H."/>
            <person name="Tritt A."/>
            <person name="Yoshinaga Y."/>
            <person name="Zwiers L.-H."/>
            <person name="Turgeon B."/>
            <person name="Goodwin S."/>
            <person name="Spatafora J."/>
            <person name="Crous P."/>
            <person name="Grigoriev I."/>
        </authorList>
    </citation>
    <scope>NUCLEOTIDE SEQUENCE</scope>
    <source>
        <strain evidence="2 4">CBS 304.34</strain>
    </source>
</reference>
<keyword evidence="3" id="KW-1185">Reference proteome</keyword>
<sequence length="252" mass="29226">MPYFDASPTYSNPILSSTIPRSLETSMNHAGRNSAHDFQDLRSAHRAVTHTRARAEKYYSFKGLSPSDLSSPHYVAVCCVRGCKTEGKLDSCWPTSFPADLSTAPVRQFSKREAYKEAQRWPRPPTYHHTYQKDKGKRDRMGETSRWEKRRWKRKWNARVARGEILEDNMSIMYLEEEKGMLLLRRSLQLALEKYWLEPRNDYGGEEEDEDEVTVQVKSMEARIPNGAPEAEEEDEDWDLASVSTALSWIEL</sequence>
<dbReference type="GeneID" id="54459784"/>
<feature type="compositionally biased region" description="Basic and acidic residues" evidence="1">
    <location>
        <begin position="131"/>
        <end position="142"/>
    </location>
</feature>
<proteinExistence type="predicted"/>
<gene>
    <name evidence="2 4" type="ORF">BDZ99DRAFT_458333</name>
</gene>
<evidence type="ECO:0000313" key="2">
    <source>
        <dbReference type="EMBL" id="KAF2816466.1"/>
    </source>
</evidence>